<sequence length="103" mass="10985">MAWRCGGSISRSLLSSRTSAFSSLRLRPSPPSPAAVLRPSPLPSSAPPRLRSRPLSSPSRSLGALACAQSLLPLHSLTSHLSVEARVCCELSQGTFCRICQDR</sequence>
<evidence type="ECO:0000256" key="1">
    <source>
        <dbReference type="SAM" id="MobiDB-lite"/>
    </source>
</evidence>
<feature type="region of interest" description="Disordered" evidence="1">
    <location>
        <begin position="23"/>
        <end position="60"/>
    </location>
</feature>
<organism evidence="2 3">
    <name type="scientific">Acorus calamus</name>
    <name type="common">Sweet flag</name>
    <dbReference type="NCBI Taxonomy" id="4465"/>
    <lineage>
        <taxon>Eukaryota</taxon>
        <taxon>Viridiplantae</taxon>
        <taxon>Streptophyta</taxon>
        <taxon>Embryophyta</taxon>
        <taxon>Tracheophyta</taxon>
        <taxon>Spermatophyta</taxon>
        <taxon>Magnoliopsida</taxon>
        <taxon>Liliopsida</taxon>
        <taxon>Acoraceae</taxon>
        <taxon>Acorus</taxon>
    </lineage>
</organism>
<comment type="caution">
    <text evidence="2">The sequence shown here is derived from an EMBL/GenBank/DDBJ whole genome shotgun (WGS) entry which is preliminary data.</text>
</comment>
<accession>A0AAV9EZF9</accession>
<reference evidence="2" key="2">
    <citation type="submission" date="2023-06" db="EMBL/GenBank/DDBJ databases">
        <authorList>
            <person name="Ma L."/>
            <person name="Liu K.-W."/>
            <person name="Li Z."/>
            <person name="Hsiao Y.-Y."/>
            <person name="Qi Y."/>
            <person name="Fu T."/>
            <person name="Tang G."/>
            <person name="Zhang D."/>
            <person name="Sun W.-H."/>
            <person name="Liu D.-K."/>
            <person name="Li Y."/>
            <person name="Chen G.-Z."/>
            <person name="Liu X.-D."/>
            <person name="Liao X.-Y."/>
            <person name="Jiang Y.-T."/>
            <person name="Yu X."/>
            <person name="Hao Y."/>
            <person name="Huang J."/>
            <person name="Zhao X.-W."/>
            <person name="Ke S."/>
            <person name="Chen Y.-Y."/>
            <person name="Wu W.-L."/>
            <person name="Hsu J.-L."/>
            <person name="Lin Y.-F."/>
            <person name="Huang M.-D."/>
            <person name="Li C.-Y."/>
            <person name="Huang L."/>
            <person name="Wang Z.-W."/>
            <person name="Zhao X."/>
            <person name="Zhong W.-Y."/>
            <person name="Peng D.-H."/>
            <person name="Ahmad S."/>
            <person name="Lan S."/>
            <person name="Zhang J.-S."/>
            <person name="Tsai W.-C."/>
            <person name="Van De Peer Y."/>
            <person name="Liu Z.-J."/>
        </authorList>
    </citation>
    <scope>NUCLEOTIDE SEQUENCE</scope>
    <source>
        <strain evidence="2">CP</strain>
        <tissue evidence="2">Leaves</tissue>
    </source>
</reference>
<evidence type="ECO:0000313" key="2">
    <source>
        <dbReference type="EMBL" id="KAK1317662.1"/>
    </source>
</evidence>
<feature type="compositionally biased region" description="Low complexity" evidence="1">
    <location>
        <begin position="47"/>
        <end position="60"/>
    </location>
</feature>
<keyword evidence="3" id="KW-1185">Reference proteome</keyword>
<dbReference type="Proteomes" id="UP001180020">
    <property type="component" value="Unassembled WGS sequence"/>
</dbReference>
<protein>
    <submittedName>
        <fullName evidence="2">Uncharacterized protein</fullName>
    </submittedName>
</protein>
<dbReference type="EMBL" id="JAUJYO010000005">
    <property type="protein sequence ID" value="KAK1317662.1"/>
    <property type="molecule type" value="Genomic_DNA"/>
</dbReference>
<name>A0AAV9EZF9_ACOCL</name>
<evidence type="ECO:0000313" key="3">
    <source>
        <dbReference type="Proteomes" id="UP001180020"/>
    </source>
</evidence>
<gene>
    <name evidence="2" type="ORF">QJS10_CPA05g01271</name>
</gene>
<reference evidence="2" key="1">
    <citation type="journal article" date="2023" name="Nat. Commun.">
        <title>Diploid and tetraploid genomes of Acorus and the evolution of monocots.</title>
        <authorList>
            <person name="Ma L."/>
            <person name="Liu K.W."/>
            <person name="Li Z."/>
            <person name="Hsiao Y.Y."/>
            <person name="Qi Y."/>
            <person name="Fu T."/>
            <person name="Tang G.D."/>
            <person name="Zhang D."/>
            <person name="Sun W.H."/>
            <person name="Liu D.K."/>
            <person name="Li Y."/>
            <person name="Chen G.Z."/>
            <person name="Liu X.D."/>
            <person name="Liao X.Y."/>
            <person name="Jiang Y.T."/>
            <person name="Yu X."/>
            <person name="Hao Y."/>
            <person name="Huang J."/>
            <person name="Zhao X.W."/>
            <person name="Ke S."/>
            <person name="Chen Y.Y."/>
            <person name="Wu W.L."/>
            <person name="Hsu J.L."/>
            <person name="Lin Y.F."/>
            <person name="Huang M.D."/>
            <person name="Li C.Y."/>
            <person name="Huang L."/>
            <person name="Wang Z.W."/>
            <person name="Zhao X."/>
            <person name="Zhong W.Y."/>
            <person name="Peng D.H."/>
            <person name="Ahmad S."/>
            <person name="Lan S."/>
            <person name="Zhang J.S."/>
            <person name="Tsai W.C."/>
            <person name="Van de Peer Y."/>
            <person name="Liu Z.J."/>
        </authorList>
    </citation>
    <scope>NUCLEOTIDE SEQUENCE</scope>
    <source>
        <strain evidence="2">CP</strain>
    </source>
</reference>
<proteinExistence type="predicted"/>
<dbReference type="AlphaFoldDB" id="A0AAV9EZF9"/>